<evidence type="ECO:0000313" key="2">
    <source>
        <dbReference type="EMBL" id="RVW65392.1"/>
    </source>
</evidence>
<organism evidence="2 3">
    <name type="scientific">Vitis vinifera</name>
    <name type="common">Grape</name>
    <dbReference type="NCBI Taxonomy" id="29760"/>
    <lineage>
        <taxon>Eukaryota</taxon>
        <taxon>Viridiplantae</taxon>
        <taxon>Streptophyta</taxon>
        <taxon>Embryophyta</taxon>
        <taxon>Tracheophyta</taxon>
        <taxon>Spermatophyta</taxon>
        <taxon>Magnoliopsida</taxon>
        <taxon>eudicotyledons</taxon>
        <taxon>Gunneridae</taxon>
        <taxon>Pentapetalae</taxon>
        <taxon>rosids</taxon>
        <taxon>Vitales</taxon>
        <taxon>Vitaceae</taxon>
        <taxon>Viteae</taxon>
        <taxon>Vitis</taxon>
    </lineage>
</organism>
<dbReference type="AlphaFoldDB" id="A0A438FZK2"/>
<gene>
    <name evidence="2" type="ORF">CK203_022126</name>
</gene>
<dbReference type="PANTHER" id="PTHR43139:SF59">
    <property type="entry name" value="ALPHA_BETA-HYDROLASES SUPERFAMILY PROTEIN"/>
    <property type="match status" value="1"/>
</dbReference>
<dbReference type="SUPFAM" id="SSF53474">
    <property type="entry name" value="alpha/beta-Hydrolases"/>
    <property type="match status" value="1"/>
</dbReference>
<sequence>MSCFSFTATRDWCYRSIFTKSGLRSTITDLGDGTVIHCWVPKTRKESKPNLLLIHGFGANALWQWGDLIPYLVPTSTSTSQISSSSGTPTPLDPSGPSRSRPSA</sequence>
<dbReference type="Proteomes" id="UP000288805">
    <property type="component" value="Unassembled WGS sequence"/>
</dbReference>
<dbReference type="InterPro" id="IPR052370">
    <property type="entry name" value="Meta-cleavage_hydrolase"/>
</dbReference>
<accession>A0A438FZK2</accession>
<name>A0A438FZK2_VITVI</name>
<dbReference type="PANTHER" id="PTHR43139">
    <property type="entry name" value="SI:DKEY-122A22.2"/>
    <property type="match status" value="1"/>
</dbReference>
<feature type="compositionally biased region" description="Low complexity" evidence="1">
    <location>
        <begin position="76"/>
        <end position="90"/>
    </location>
</feature>
<protein>
    <submittedName>
        <fullName evidence="2">Uncharacterized protein</fullName>
    </submittedName>
</protein>
<evidence type="ECO:0000313" key="3">
    <source>
        <dbReference type="Proteomes" id="UP000288805"/>
    </source>
</evidence>
<feature type="region of interest" description="Disordered" evidence="1">
    <location>
        <begin position="76"/>
        <end position="104"/>
    </location>
</feature>
<evidence type="ECO:0000256" key="1">
    <source>
        <dbReference type="SAM" id="MobiDB-lite"/>
    </source>
</evidence>
<dbReference type="EMBL" id="QGNW01000688">
    <property type="protein sequence ID" value="RVW65392.1"/>
    <property type="molecule type" value="Genomic_DNA"/>
</dbReference>
<reference evidence="2 3" key="1">
    <citation type="journal article" date="2018" name="PLoS Genet.">
        <title>Population sequencing reveals clonal diversity and ancestral inbreeding in the grapevine cultivar Chardonnay.</title>
        <authorList>
            <person name="Roach M.J."/>
            <person name="Johnson D.L."/>
            <person name="Bohlmann J."/>
            <person name="van Vuuren H.J."/>
            <person name="Jones S.J."/>
            <person name="Pretorius I.S."/>
            <person name="Schmidt S.A."/>
            <person name="Borneman A.R."/>
        </authorList>
    </citation>
    <scope>NUCLEOTIDE SEQUENCE [LARGE SCALE GENOMIC DNA]</scope>
    <source>
        <strain evidence="3">cv. Chardonnay</strain>
        <tissue evidence="2">Leaf</tissue>
    </source>
</reference>
<comment type="caution">
    <text evidence="2">The sequence shown here is derived from an EMBL/GenBank/DDBJ whole genome shotgun (WGS) entry which is preliminary data.</text>
</comment>
<proteinExistence type="predicted"/>
<dbReference type="InterPro" id="IPR029058">
    <property type="entry name" value="AB_hydrolase_fold"/>
</dbReference>